<proteinExistence type="predicted"/>
<protein>
    <recommendedName>
        <fullName evidence="1">Protein kinase domain-containing protein</fullName>
    </recommendedName>
</protein>
<evidence type="ECO:0000313" key="2">
    <source>
        <dbReference type="EMBL" id="OAE31117.1"/>
    </source>
</evidence>
<organism evidence="2 3">
    <name type="scientific">Marchantia polymorpha subsp. ruderalis</name>
    <dbReference type="NCBI Taxonomy" id="1480154"/>
    <lineage>
        <taxon>Eukaryota</taxon>
        <taxon>Viridiplantae</taxon>
        <taxon>Streptophyta</taxon>
        <taxon>Embryophyta</taxon>
        <taxon>Marchantiophyta</taxon>
        <taxon>Marchantiopsida</taxon>
        <taxon>Marchantiidae</taxon>
        <taxon>Marchantiales</taxon>
        <taxon>Marchantiaceae</taxon>
        <taxon>Marchantia</taxon>
    </lineage>
</organism>
<dbReference type="InterPro" id="IPR011009">
    <property type="entry name" value="Kinase-like_dom_sf"/>
</dbReference>
<dbReference type="GO" id="GO:0005524">
    <property type="term" value="F:ATP binding"/>
    <property type="evidence" value="ECO:0007669"/>
    <property type="project" value="InterPro"/>
</dbReference>
<dbReference type="Proteomes" id="UP000077202">
    <property type="component" value="Unassembled WGS sequence"/>
</dbReference>
<dbReference type="GO" id="GO:0005737">
    <property type="term" value="C:cytoplasm"/>
    <property type="evidence" value="ECO:0007669"/>
    <property type="project" value="TreeGrafter"/>
</dbReference>
<reference evidence="2" key="1">
    <citation type="submission" date="2016-03" db="EMBL/GenBank/DDBJ databases">
        <title>Mechanisms controlling the formation of the plant cell surface in tip-growing cells are functionally conserved among land plants.</title>
        <authorList>
            <person name="Honkanen S."/>
            <person name="Jones V.A."/>
            <person name="Morieri G."/>
            <person name="Champion C."/>
            <person name="Hetherington A.J."/>
            <person name="Kelly S."/>
            <person name="Saint-Marcoux D."/>
            <person name="Proust H."/>
            <person name="Prescott H."/>
            <person name="Dolan L."/>
        </authorList>
    </citation>
    <scope>NUCLEOTIDE SEQUENCE [LARGE SCALE GENOMIC DNA]</scope>
    <source>
        <tissue evidence="2">Whole gametophyte</tissue>
    </source>
</reference>
<dbReference type="PANTHER" id="PTHR44167:SF18">
    <property type="entry name" value="PROTEIN KINASE DOMAIN-CONTAINING PROTEIN"/>
    <property type="match status" value="1"/>
</dbReference>
<evidence type="ECO:0000313" key="3">
    <source>
        <dbReference type="Proteomes" id="UP000077202"/>
    </source>
</evidence>
<dbReference type="GO" id="GO:0044773">
    <property type="term" value="P:mitotic DNA damage checkpoint signaling"/>
    <property type="evidence" value="ECO:0007669"/>
    <property type="project" value="TreeGrafter"/>
</dbReference>
<dbReference type="GO" id="GO:0004674">
    <property type="term" value="F:protein serine/threonine kinase activity"/>
    <property type="evidence" value="ECO:0007669"/>
    <property type="project" value="TreeGrafter"/>
</dbReference>
<feature type="domain" description="Protein kinase" evidence="1">
    <location>
        <begin position="52"/>
        <end position="353"/>
    </location>
</feature>
<keyword evidence="3" id="KW-1185">Reference proteome</keyword>
<comment type="caution">
    <text evidence="2">The sequence shown here is derived from an EMBL/GenBank/DDBJ whole genome shotgun (WGS) entry which is preliminary data.</text>
</comment>
<accession>A0A176WDB8</accession>
<dbReference type="EMBL" id="LVLJ01001171">
    <property type="protein sequence ID" value="OAE31117.1"/>
    <property type="molecule type" value="Genomic_DNA"/>
</dbReference>
<dbReference type="GO" id="GO:0005634">
    <property type="term" value="C:nucleus"/>
    <property type="evidence" value="ECO:0007669"/>
    <property type="project" value="TreeGrafter"/>
</dbReference>
<dbReference type="SUPFAM" id="SSF56112">
    <property type="entry name" value="Protein kinase-like (PK-like)"/>
    <property type="match status" value="1"/>
</dbReference>
<dbReference type="PANTHER" id="PTHR44167">
    <property type="entry name" value="OVARIAN-SPECIFIC SERINE/THREONINE-PROTEIN KINASE LOK-RELATED"/>
    <property type="match status" value="1"/>
</dbReference>
<evidence type="ECO:0000259" key="1">
    <source>
        <dbReference type="PROSITE" id="PS50011"/>
    </source>
</evidence>
<dbReference type="Pfam" id="PF00069">
    <property type="entry name" value="Pkinase"/>
    <property type="match status" value="1"/>
</dbReference>
<dbReference type="SMART" id="SM00220">
    <property type="entry name" value="S_TKc"/>
    <property type="match status" value="1"/>
</dbReference>
<gene>
    <name evidence="2" type="ORF">AXG93_150s1070</name>
</gene>
<sequence length="353" mass="40007">MQVYGRESDVVVEAVVEAGRFRHDDDDSYDVDPPPYVPVKHIIFDSTFWDRWKLVGSIESGPFTACMAVEDKADPGKKYALQIDSKMDRFGINADSRQCLGLFRKCVVLNRILPKHKHINALDRLVFSQTSMFILQDMCEGMLDLNHFYPMATDILARALFTKIAETVLFMHEYGVVHGNLTSSTILYFHKPFTDSIACKITGFDLAIHYPHLATKHKRNFHQSDYLYDHHLSAQTQVPYTVAGDVRAMGKILYNMLVNNPDPDDIPATGPDFKPWVRDAALNLLRMIGPRGFGPASDDALPGAQVVVNHPWLKLPPPGPQMATVKELDRFRNDWSVRVLESLICDRSDCFSH</sequence>
<dbReference type="PROSITE" id="PS50011">
    <property type="entry name" value="PROTEIN_KINASE_DOM"/>
    <property type="match status" value="1"/>
</dbReference>
<name>A0A176WDB8_MARPO</name>
<dbReference type="InterPro" id="IPR000719">
    <property type="entry name" value="Prot_kinase_dom"/>
</dbReference>
<dbReference type="AlphaFoldDB" id="A0A176WDB8"/>
<dbReference type="Gene3D" id="1.10.510.10">
    <property type="entry name" value="Transferase(Phosphotransferase) domain 1"/>
    <property type="match status" value="1"/>
</dbReference>